<comment type="caution">
    <text evidence="1">The sequence shown here is derived from an EMBL/GenBank/DDBJ whole genome shotgun (WGS) entry which is preliminary data.</text>
</comment>
<organism evidence="1 2">
    <name type="scientific">Botrytis porri</name>
    <dbReference type="NCBI Taxonomy" id="87229"/>
    <lineage>
        <taxon>Eukaryota</taxon>
        <taxon>Fungi</taxon>
        <taxon>Dikarya</taxon>
        <taxon>Ascomycota</taxon>
        <taxon>Pezizomycotina</taxon>
        <taxon>Leotiomycetes</taxon>
        <taxon>Helotiales</taxon>
        <taxon>Sclerotiniaceae</taxon>
        <taxon>Botrytis</taxon>
    </lineage>
</organism>
<evidence type="ECO:0000313" key="1">
    <source>
        <dbReference type="EMBL" id="TGO81603.1"/>
    </source>
</evidence>
<dbReference type="EMBL" id="PQXO01001080">
    <property type="protein sequence ID" value="TGO81603.1"/>
    <property type="molecule type" value="Genomic_DNA"/>
</dbReference>
<gene>
    <name evidence="1" type="ORF">BPOR_1086g00010</name>
</gene>
<protein>
    <submittedName>
        <fullName evidence="1">Uncharacterized protein</fullName>
    </submittedName>
</protein>
<dbReference type="AlphaFoldDB" id="A0A4Z1KK77"/>
<reference evidence="1 2" key="1">
    <citation type="submission" date="2017-12" db="EMBL/GenBank/DDBJ databases">
        <title>Comparative genomics of Botrytis spp.</title>
        <authorList>
            <person name="Valero-Jimenez C.A."/>
            <person name="Tapia P."/>
            <person name="Veloso J."/>
            <person name="Silva-Moreno E."/>
            <person name="Staats M."/>
            <person name="Valdes J.H."/>
            <person name="Van Kan J.A.L."/>
        </authorList>
    </citation>
    <scope>NUCLEOTIDE SEQUENCE [LARGE SCALE GENOMIC DNA]</scope>
    <source>
        <strain evidence="1 2">MUCL3349</strain>
    </source>
</reference>
<accession>A0A4Z1KK77</accession>
<keyword evidence="2" id="KW-1185">Reference proteome</keyword>
<name>A0A4Z1KK77_9HELO</name>
<sequence>MLTLYWYIKVQSRTFIPSARDDSLQIKRSLHYTHITSKSPVCACDEQQNKRVKGCKHVNYLCRCTAKVDQPNKCGERGVATRRAHEFVKKTQRDKPFLSMQTTLQQCGLCSRHATKPYDNNMGSM</sequence>
<evidence type="ECO:0000313" key="2">
    <source>
        <dbReference type="Proteomes" id="UP000297280"/>
    </source>
</evidence>
<proteinExistence type="predicted"/>
<dbReference type="Proteomes" id="UP000297280">
    <property type="component" value="Unassembled WGS sequence"/>
</dbReference>